<gene>
    <name evidence="1" type="ORF">LTR37_008029</name>
</gene>
<protein>
    <submittedName>
        <fullName evidence="1">Uncharacterized protein</fullName>
    </submittedName>
</protein>
<name>A0ACC3NCC8_9PEZI</name>
<keyword evidence="2" id="KW-1185">Reference proteome</keyword>
<comment type="caution">
    <text evidence="1">The sequence shown here is derived from an EMBL/GenBank/DDBJ whole genome shotgun (WGS) entry which is preliminary data.</text>
</comment>
<sequence>MKLTSLLFGLSLIAPSVLSHPFDLPFKLSNHEVESLEKRQAAIVPVTGASGSVQPRLEIRQLAKAQTDATSYYQISGIHGVPSQDYNGVGRCSTCSGSDGYCTHDSILFPAWHRAYIALYEQEFLKAATSIANAWPASGASTTRAQMQNAARTLRWPYWDWAAGAPNGGNNFPKVLTTAQITINGPNGQQTIANPLFQYTFTDSSALKYTPFKTWKTTLRYPTSAAAGATSQNNLAVNAFNNIRASLQDQVYQLFSTCKDYAHFSNDQAGSSSTSCANSLEGIHNTIHTTAGGVPSASVKSSGHMYYLATASFDPVFWLHHTNVDRYYAMWQAINPSSYGGSQVAPHKTWTIAQGETQDSDSPLTPFYKDTSGSAFWTTNDVKDWTIFRYTYPEFANSDGSTSAIQNYVKSLYGPGATATAGSSKRTAIPKPVKRAEASATGSVTPDLTAPNGSSYQYVANIKTPRYALGGSYYVFLFLGEPASDDPTTWMYDENLVGPMGVLAQDTMQGANVTVSGSIPITRSLTFNLGCDTELSPAVVTPILEEMLVWKVLGPDGSSVDPEKVPGFQVSVYAATATKPSEEGGGLPVWSEPQPMISVTKGKAGGLQQLMTAPGMGGHPMGPPPFPMGPPPFGPPGGRPPFGPPTGRPPMGPPMGGPPSGGHRHPAHGHAANWRV</sequence>
<evidence type="ECO:0000313" key="2">
    <source>
        <dbReference type="Proteomes" id="UP001281147"/>
    </source>
</evidence>
<dbReference type="Proteomes" id="UP001281147">
    <property type="component" value="Unassembled WGS sequence"/>
</dbReference>
<organism evidence="1 2">
    <name type="scientific">Vermiconidia calcicola</name>
    <dbReference type="NCBI Taxonomy" id="1690605"/>
    <lineage>
        <taxon>Eukaryota</taxon>
        <taxon>Fungi</taxon>
        <taxon>Dikarya</taxon>
        <taxon>Ascomycota</taxon>
        <taxon>Pezizomycotina</taxon>
        <taxon>Dothideomycetes</taxon>
        <taxon>Dothideomycetidae</taxon>
        <taxon>Mycosphaerellales</taxon>
        <taxon>Extremaceae</taxon>
        <taxon>Vermiconidia</taxon>
    </lineage>
</organism>
<proteinExistence type="predicted"/>
<accession>A0ACC3NCC8</accession>
<evidence type="ECO:0000313" key="1">
    <source>
        <dbReference type="EMBL" id="KAK3714227.1"/>
    </source>
</evidence>
<dbReference type="EMBL" id="JAUTXU010000057">
    <property type="protein sequence ID" value="KAK3714227.1"/>
    <property type="molecule type" value="Genomic_DNA"/>
</dbReference>
<reference evidence="1" key="1">
    <citation type="submission" date="2023-07" db="EMBL/GenBank/DDBJ databases">
        <title>Black Yeasts Isolated from many extreme environments.</title>
        <authorList>
            <person name="Coleine C."/>
            <person name="Stajich J.E."/>
            <person name="Selbmann L."/>
        </authorList>
    </citation>
    <scope>NUCLEOTIDE SEQUENCE</scope>
    <source>
        <strain evidence="1">CCFEE 5714</strain>
    </source>
</reference>